<dbReference type="EMBL" id="JBFCZG010000002">
    <property type="protein sequence ID" value="KAL3425303.1"/>
    <property type="molecule type" value="Genomic_DNA"/>
</dbReference>
<evidence type="ECO:0000313" key="3">
    <source>
        <dbReference type="Proteomes" id="UP001629113"/>
    </source>
</evidence>
<comment type="caution">
    <text evidence="2">The sequence shown here is derived from an EMBL/GenBank/DDBJ whole genome shotgun (WGS) entry which is preliminary data.</text>
</comment>
<proteinExistence type="predicted"/>
<organism evidence="2 3">
    <name type="scientific">Phlyctema vagabunda</name>
    <dbReference type="NCBI Taxonomy" id="108571"/>
    <lineage>
        <taxon>Eukaryota</taxon>
        <taxon>Fungi</taxon>
        <taxon>Dikarya</taxon>
        <taxon>Ascomycota</taxon>
        <taxon>Pezizomycotina</taxon>
        <taxon>Leotiomycetes</taxon>
        <taxon>Helotiales</taxon>
        <taxon>Dermateaceae</taxon>
        <taxon>Phlyctema</taxon>
    </lineage>
</organism>
<name>A0ABR4PQ37_9HELO</name>
<sequence>MNTYTPFQTNNSSKYRKRTYNVAAAVAAFLGLLYILQFVQTSTFSIRSSISMQRVPPHQYAYCTFLAPYAKGTGQAIGAELSEEDHYLVGARMLIYQLLHDPITRTTSNIPFIVLVTTDVPQSDRHILEQDGATVIEVEPVNIDWIKPGRERWAHVMDKLHVFELTQFEKILLLDTDVVVVKPLDAIFQDPATQISTNLEMANKIRDDEAPQPYEYMMAGNSGPYTAEHPYPAPRGDRLNAGFVILKPSVDMFNHYISVASIEGRFPGGSPEQDLWNYVHHRDGNMPWKQIDPDWTANTPIYNDYKNGIATFHEKYWGCSRDKSLRDVLLRSRWKMEGFWDART</sequence>
<evidence type="ECO:0000313" key="2">
    <source>
        <dbReference type="EMBL" id="KAL3425303.1"/>
    </source>
</evidence>
<dbReference type="Gene3D" id="3.90.550.10">
    <property type="entry name" value="Spore Coat Polysaccharide Biosynthesis Protein SpsA, Chain A"/>
    <property type="match status" value="1"/>
</dbReference>
<dbReference type="Proteomes" id="UP001629113">
    <property type="component" value="Unassembled WGS sequence"/>
</dbReference>
<evidence type="ECO:0000256" key="1">
    <source>
        <dbReference type="SAM" id="Phobius"/>
    </source>
</evidence>
<keyword evidence="1" id="KW-1133">Transmembrane helix</keyword>
<reference evidence="2 3" key="1">
    <citation type="submission" date="2024-06" db="EMBL/GenBank/DDBJ databases">
        <title>Complete genome of Phlyctema vagabunda strain 19-DSS-EL-015.</title>
        <authorList>
            <person name="Fiorenzani C."/>
        </authorList>
    </citation>
    <scope>NUCLEOTIDE SEQUENCE [LARGE SCALE GENOMIC DNA]</scope>
    <source>
        <strain evidence="2 3">19-DSS-EL-015</strain>
    </source>
</reference>
<dbReference type="SUPFAM" id="SSF53448">
    <property type="entry name" value="Nucleotide-diphospho-sugar transferases"/>
    <property type="match status" value="1"/>
</dbReference>
<dbReference type="InterPro" id="IPR050587">
    <property type="entry name" value="GNT1/Glycosyltrans_8"/>
</dbReference>
<feature type="transmembrane region" description="Helical" evidence="1">
    <location>
        <begin position="20"/>
        <end position="39"/>
    </location>
</feature>
<gene>
    <name evidence="2" type="ORF">PVAG01_02094</name>
</gene>
<dbReference type="InterPro" id="IPR029044">
    <property type="entry name" value="Nucleotide-diphossugar_trans"/>
</dbReference>
<accession>A0ABR4PQ37</accession>
<keyword evidence="1" id="KW-0472">Membrane</keyword>
<keyword evidence="3" id="KW-1185">Reference proteome</keyword>
<protein>
    <submittedName>
        <fullName evidence="2">Glycogenin-1-like protein 2</fullName>
    </submittedName>
</protein>
<dbReference type="PANTHER" id="PTHR11183">
    <property type="entry name" value="GLYCOGENIN SUBFAMILY MEMBER"/>
    <property type="match status" value="1"/>
</dbReference>
<keyword evidence="1" id="KW-0812">Transmembrane</keyword>